<accession>A0A922I2B0</accession>
<dbReference type="AlphaFoldDB" id="A0A922I2B0"/>
<reference evidence="1" key="2">
    <citation type="journal article" date="2022" name="Res Sq">
        <title>Comparative Genomics Reveals Insights into the Divergent Evolution of Astigmatic Mites and Household Pest Adaptations.</title>
        <authorList>
            <person name="Xiong Q."/>
            <person name="Wan A.T.-Y."/>
            <person name="Liu X.-Y."/>
            <person name="Fung C.S.-H."/>
            <person name="Xiao X."/>
            <person name="Malainual N."/>
            <person name="Hou J."/>
            <person name="Wang L."/>
            <person name="Wang M."/>
            <person name="Yang K."/>
            <person name="Cui Y."/>
            <person name="Leung E."/>
            <person name="Nong W."/>
            <person name="Shin S.-K."/>
            <person name="Au S."/>
            <person name="Jeong K.Y."/>
            <person name="Chew F.T."/>
            <person name="Hui J."/>
            <person name="Leung T.F."/>
            <person name="Tungtrongchitr A."/>
            <person name="Zhong N."/>
            <person name="Liu Z."/>
            <person name="Tsui S."/>
        </authorList>
    </citation>
    <scope>NUCLEOTIDE SEQUENCE</scope>
    <source>
        <strain evidence="1">Derf</strain>
        <tissue evidence="1">Whole organism</tissue>
    </source>
</reference>
<dbReference type="EMBL" id="ASGP02000002">
    <property type="protein sequence ID" value="KAH9520939.1"/>
    <property type="molecule type" value="Genomic_DNA"/>
</dbReference>
<evidence type="ECO:0000313" key="2">
    <source>
        <dbReference type="Proteomes" id="UP000790347"/>
    </source>
</evidence>
<reference evidence="1" key="1">
    <citation type="submission" date="2013-05" db="EMBL/GenBank/DDBJ databases">
        <authorList>
            <person name="Yim A.K.Y."/>
            <person name="Chan T.F."/>
            <person name="Ji K.M."/>
            <person name="Liu X.Y."/>
            <person name="Zhou J.W."/>
            <person name="Li R.Q."/>
            <person name="Yang K.Y."/>
            <person name="Li J."/>
            <person name="Li M."/>
            <person name="Law P.T.W."/>
            <person name="Wu Y.L."/>
            <person name="Cai Z.L."/>
            <person name="Qin H."/>
            <person name="Bao Y."/>
            <person name="Leung R.K.K."/>
            <person name="Ng P.K.S."/>
            <person name="Zou J."/>
            <person name="Zhong X.J."/>
            <person name="Ran P.X."/>
            <person name="Zhong N.S."/>
            <person name="Liu Z.G."/>
            <person name="Tsui S.K.W."/>
        </authorList>
    </citation>
    <scope>NUCLEOTIDE SEQUENCE</scope>
    <source>
        <strain evidence="1">Derf</strain>
        <tissue evidence="1">Whole organism</tissue>
    </source>
</reference>
<evidence type="ECO:0000313" key="1">
    <source>
        <dbReference type="EMBL" id="KAH9520939.1"/>
    </source>
</evidence>
<sequence length="28" mass="2898">MSATRGGSGGFIQSFIANTVSINIQLDI</sequence>
<comment type="caution">
    <text evidence="1">The sequence shown here is derived from an EMBL/GenBank/DDBJ whole genome shotgun (WGS) entry which is preliminary data.</text>
</comment>
<name>A0A922I2B0_DERFA</name>
<keyword evidence="2" id="KW-1185">Reference proteome</keyword>
<organism evidence="1 2">
    <name type="scientific">Dermatophagoides farinae</name>
    <name type="common">American house dust mite</name>
    <dbReference type="NCBI Taxonomy" id="6954"/>
    <lineage>
        <taxon>Eukaryota</taxon>
        <taxon>Metazoa</taxon>
        <taxon>Ecdysozoa</taxon>
        <taxon>Arthropoda</taxon>
        <taxon>Chelicerata</taxon>
        <taxon>Arachnida</taxon>
        <taxon>Acari</taxon>
        <taxon>Acariformes</taxon>
        <taxon>Sarcoptiformes</taxon>
        <taxon>Astigmata</taxon>
        <taxon>Psoroptidia</taxon>
        <taxon>Analgoidea</taxon>
        <taxon>Pyroglyphidae</taxon>
        <taxon>Dermatophagoidinae</taxon>
        <taxon>Dermatophagoides</taxon>
    </lineage>
</organism>
<gene>
    <name evidence="1" type="ORF">DERF_004617</name>
</gene>
<proteinExistence type="predicted"/>
<protein>
    <submittedName>
        <fullName evidence="1">Uncharacterized protein</fullName>
    </submittedName>
</protein>
<dbReference type="Proteomes" id="UP000790347">
    <property type="component" value="Unassembled WGS sequence"/>
</dbReference>